<evidence type="ECO:0000313" key="1">
    <source>
        <dbReference type="EMBL" id="GAA5501108.1"/>
    </source>
</evidence>
<organism evidence="1 2">
    <name type="scientific">Deinococcus xinjiangensis</name>
    <dbReference type="NCBI Taxonomy" id="457454"/>
    <lineage>
        <taxon>Bacteria</taxon>
        <taxon>Thermotogati</taxon>
        <taxon>Deinococcota</taxon>
        <taxon>Deinococci</taxon>
        <taxon>Deinococcales</taxon>
        <taxon>Deinococcaceae</taxon>
        <taxon>Deinococcus</taxon>
    </lineage>
</organism>
<comment type="caution">
    <text evidence="1">The sequence shown here is derived from an EMBL/GenBank/DDBJ whole genome shotgun (WGS) entry which is preliminary data.</text>
</comment>
<keyword evidence="2" id="KW-1185">Reference proteome</keyword>
<dbReference type="RefSeq" id="WP_353541082.1">
    <property type="nucleotide sequence ID" value="NZ_BAABRN010000006.1"/>
</dbReference>
<dbReference type="EMBL" id="BAABRN010000006">
    <property type="protein sequence ID" value="GAA5501108.1"/>
    <property type="molecule type" value="Genomic_DNA"/>
</dbReference>
<evidence type="ECO:0000313" key="2">
    <source>
        <dbReference type="Proteomes" id="UP001458946"/>
    </source>
</evidence>
<gene>
    <name evidence="1" type="ORF">Dxin01_00839</name>
</gene>
<reference evidence="1 2" key="1">
    <citation type="submission" date="2024-02" db="EMBL/GenBank/DDBJ databases">
        <title>Deinococcus xinjiangensis NBRC 107630.</title>
        <authorList>
            <person name="Ichikawa N."/>
            <person name="Katano-Makiyama Y."/>
            <person name="Hidaka K."/>
        </authorList>
    </citation>
    <scope>NUCLEOTIDE SEQUENCE [LARGE SCALE GENOMIC DNA]</scope>
    <source>
        <strain evidence="1 2">NBRC 107630</strain>
    </source>
</reference>
<protein>
    <submittedName>
        <fullName evidence="1">Uncharacterized protein</fullName>
    </submittedName>
</protein>
<proteinExistence type="predicted"/>
<accession>A0ABP9VAR8</accession>
<dbReference type="Proteomes" id="UP001458946">
    <property type="component" value="Unassembled WGS sequence"/>
</dbReference>
<sequence>MPTQDFSLMQEAVQKMYARVLSTPLTPVLVGCSFYVERLSQPLRLHLTLDGEVRVAALLNDEDFREKLSETFLAPADVERATLRFTHDDLTRLSYSTEVLGVDAGTAALLEEAVKVYISGVRRAAERAAGMHTQTDVSEGERAASSSLNAGWFGDHELSSGFSSLRRAHRASVISEGEWPF</sequence>
<name>A0ABP9VAR8_9DEIO</name>